<feature type="transmembrane region" description="Helical" evidence="5">
    <location>
        <begin position="284"/>
        <end position="305"/>
    </location>
</feature>
<evidence type="ECO:0000256" key="4">
    <source>
        <dbReference type="ARBA" id="ARBA00023136"/>
    </source>
</evidence>
<evidence type="ECO:0000256" key="3">
    <source>
        <dbReference type="ARBA" id="ARBA00022989"/>
    </source>
</evidence>
<evidence type="ECO:0000313" key="6">
    <source>
        <dbReference type="EMBL" id="WAA09744.1"/>
    </source>
</evidence>
<feature type="transmembrane region" description="Helical" evidence="5">
    <location>
        <begin position="259"/>
        <end position="278"/>
    </location>
</feature>
<dbReference type="EMBL" id="CP106878">
    <property type="protein sequence ID" value="WAA09744.1"/>
    <property type="molecule type" value="Genomic_DNA"/>
</dbReference>
<proteinExistence type="predicted"/>
<dbReference type="PANTHER" id="PTHR37955">
    <property type="entry name" value="TELLURITE RESISTANCE PROTEIN TEHA"/>
    <property type="match status" value="1"/>
</dbReference>
<dbReference type="RefSeq" id="WP_275417527.1">
    <property type="nucleotide sequence ID" value="NZ_CP106878.1"/>
</dbReference>
<organism evidence="6 7">
    <name type="scientific">Fervidibacillus albus</name>
    <dbReference type="NCBI Taxonomy" id="2980026"/>
    <lineage>
        <taxon>Bacteria</taxon>
        <taxon>Bacillati</taxon>
        <taxon>Bacillota</taxon>
        <taxon>Bacilli</taxon>
        <taxon>Bacillales</taxon>
        <taxon>Bacillaceae</taxon>
        <taxon>Fervidibacillus</taxon>
    </lineage>
</organism>
<keyword evidence="2 5" id="KW-0812">Transmembrane</keyword>
<keyword evidence="7" id="KW-1185">Reference proteome</keyword>
<name>A0A9E8LVV6_9BACI</name>
<protein>
    <submittedName>
        <fullName evidence="6">SLAC1 anion channel family protein</fullName>
    </submittedName>
</protein>
<dbReference type="PANTHER" id="PTHR37955:SF1">
    <property type="entry name" value="DEP DOMAIN-CONTAINING PROTEIN"/>
    <property type="match status" value="1"/>
</dbReference>
<dbReference type="InterPro" id="IPR004695">
    <property type="entry name" value="SLAC1/Mae1/Ssu1/TehA"/>
</dbReference>
<dbReference type="GO" id="GO:0046583">
    <property type="term" value="F:monoatomic cation efflux transmembrane transporter activity"/>
    <property type="evidence" value="ECO:0007669"/>
    <property type="project" value="TreeGrafter"/>
</dbReference>
<feature type="transmembrane region" description="Helical" evidence="5">
    <location>
        <begin position="45"/>
        <end position="64"/>
    </location>
</feature>
<dbReference type="InterPro" id="IPR038665">
    <property type="entry name" value="Voltage-dep_anion_channel_sf"/>
</dbReference>
<feature type="transmembrane region" description="Helical" evidence="5">
    <location>
        <begin position="85"/>
        <end position="103"/>
    </location>
</feature>
<dbReference type="Proteomes" id="UP001164718">
    <property type="component" value="Chromosome"/>
</dbReference>
<gene>
    <name evidence="6" type="ORF">OE104_14715</name>
</gene>
<dbReference type="KEGG" id="faf:OE104_14715"/>
<comment type="subcellular location">
    <subcellularLocation>
        <location evidence="1">Membrane</location>
        <topology evidence="1">Multi-pass membrane protein</topology>
    </subcellularLocation>
</comment>
<feature type="transmembrane region" description="Helical" evidence="5">
    <location>
        <begin position="227"/>
        <end position="247"/>
    </location>
</feature>
<feature type="transmembrane region" description="Helical" evidence="5">
    <location>
        <begin position="144"/>
        <end position="163"/>
    </location>
</feature>
<evidence type="ECO:0000256" key="2">
    <source>
        <dbReference type="ARBA" id="ARBA00022692"/>
    </source>
</evidence>
<dbReference type="AlphaFoldDB" id="A0A9E8LVV6"/>
<feature type="transmembrane region" description="Helical" evidence="5">
    <location>
        <begin position="12"/>
        <end position="33"/>
    </location>
</feature>
<accession>A0A9E8LVV6</accession>
<reference evidence="6" key="1">
    <citation type="submission" date="2022-09" db="EMBL/GenBank/DDBJ databases">
        <title>Complete Genomes of Fervidibacillus albus and Fervidibacillus halotolerans isolated from tidal flat sediments.</title>
        <authorList>
            <person name="Kwon K.K."/>
            <person name="Yang S.-H."/>
            <person name="Park M.J."/>
            <person name="Oh H.-M."/>
        </authorList>
    </citation>
    <scope>NUCLEOTIDE SEQUENCE</scope>
    <source>
        <strain evidence="6">MEBiC13591</strain>
    </source>
</reference>
<evidence type="ECO:0000256" key="1">
    <source>
        <dbReference type="ARBA" id="ARBA00004141"/>
    </source>
</evidence>
<feature type="transmembrane region" description="Helical" evidence="5">
    <location>
        <begin position="109"/>
        <end position="132"/>
    </location>
</feature>
<feature type="transmembrane region" description="Helical" evidence="5">
    <location>
        <begin position="169"/>
        <end position="192"/>
    </location>
</feature>
<sequence>MEQVHERGLRYFPIALFASVMGISGVTMSVKLFENMYGLRHGVSTVFLILASLLFLINGGMLLYRLIRFPDDVQKDFNHPVKMNFFAAISISLLLLSVPYFEINERFSFYLWIAGVMLQLIFTIVILTKVIWKHTFEVPQFTPAWFIPIVGNLVVPLAGVYHADEDLNWMFFSMGLFFSIIYITIFLFRMFFHPVLPPKLRPTFFILLAPPGVGMVSYFKIVGELDAFAYILFGIAIYLGLFLIFQFKRLFTIPFFISWWAYLFPSAAVTNATYFMYAETGKEFYSWLFQLQIAGLFVLVAYLLWKTIQLVMHRDLCIKEG</sequence>
<dbReference type="CDD" id="cd09323">
    <property type="entry name" value="TDT_SLAC1_like"/>
    <property type="match status" value="1"/>
</dbReference>
<dbReference type="GO" id="GO:0005886">
    <property type="term" value="C:plasma membrane"/>
    <property type="evidence" value="ECO:0007669"/>
    <property type="project" value="TreeGrafter"/>
</dbReference>
<keyword evidence="3 5" id="KW-1133">Transmembrane helix</keyword>
<keyword evidence="4 5" id="KW-0472">Membrane</keyword>
<evidence type="ECO:0000313" key="7">
    <source>
        <dbReference type="Proteomes" id="UP001164718"/>
    </source>
</evidence>
<dbReference type="Gene3D" id="1.50.10.150">
    <property type="entry name" value="Voltage-dependent anion channel"/>
    <property type="match status" value="1"/>
</dbReference>
<dbReference type="InterPro" id="IPR052951">
    <property type="entry name" value="Tellurite_res_ion_channel"/>
</dbReference>
<dbReference type="Pfam" id="PF03595">
    <property type="entry name" value="SLAC1"/>
    <property type="match status" value="1"/>
</dbReference>
<evidence type="ECO:0000256" key="5">
    <source>
        <dbReference type="SAM" id="Phobius"/>
    </source>
</evidence>